<feature type="transmembrane region" description="Helical" evidence="7">
    <location>
        <begin position="614"/>
        <end position="635"/>
    </location>
</feature>
<evidence type="ECO:0000256" key="4">
    <source>
        <dbReference type="ARBA" id="ARBA00022989"/>
    </source>
</evidence>
<dbReference type="GO" id="GO:0018996">
    <property type="term" value="P:molting cycle, collagen and cuticulin-based cuticle"/>
    <property type="evidence" value="ECO:0007669"/>
    <property type="project" value="TreeGrafter"/>
</dbReference>
<evidence type="ECO:0000313" key="10">
    <source>
        <dbReference type="WBParaSite" id="ALUE_0000412101-mRNA-1"/>
    </source>
</evidence>
<keyword evidence="3 7" id="KW-0812">Transmembrane</keyword>
<dbReference type="GO" id="GO:0030659">
    <property type="term" value="C:cytoplasmic vesicle membrane"/>
    <property type="evidence" value="ECO:0007669"/>
    <property type="project" value="TreeGrafter"/>
</dbReference>
<dbReference type="SUPFAM" id="SSF82866">
    <property type="entry name" value="Multidrug efflux transporter AcrB transmembrane domain"/>
    <property type="match status" value="4"/>
</dbReference>
<feature type="transmembrane region" description="Helical" evidence="7">
    <location>
        <begin position="1305"/>
        <end position="1324"/>
    </location>
</feature>
<comment type="subcellular location">
    <subcellularLocation>
        <location evidence="1">Membrane</location>
        <topology evidence="1">Multi-pass membrane protein</topology>
    </subcellularLocation>
</comment>
<feature type="transmembrane region" description="Helical" evidence="7">
    <location>
        <begin position="1406"/>
        <end position="1426"/>
    </location>
</feature>
<feature type="transmembrane region" description="Helical" evidence="7">
    <location>
        <begin position="354"/>
        <end position="372"/>
    </location>
</feature>
<evidence type="ECO:0000256" key="5">
    <source>
        <dbReference type="ARBA" id="ARBA00023136"/>
    </source>
</evidence>
<accession>A0A9J2P318</accession>
<evidence type="ECO:0000256" key="2">
    <source>
        <dbReference type="ARBA" id="ARBA00005585"/>
    </source>
</evidence>
<feature type="transmembrane region" description="Helical" evidence="7">
    <location>
        <begin position="1330"/>
        <end position="1352"/>
    </location>
</feature>
<evidence type="ECO:0000256" key="6">
    <source>
        <dbReference type="ARBA" id="ARBA00023180"/>
    </source>
</evidence>
<evidence type="ECO:0000259" key="8">
    <source>
        <dbReference type="PROSITE" id="PS50156"/>
    </source>
</evidence>
<feature type="transmembrane region" description="Helical" evidence="7">
    <location>
        <begin position="197"/>
        <end position="217"/>
    </location>
</feature>
<feature type="transmembrane region" description="Helical" evidence="7">
    <location>
        <begin position="164"/>
        <end position="185"/>
    </location>
</feature>
<protein>
    <submittedName>
        <fullName evidence="10">SSD domain-containing protein</fullName>
    </submittedName>
</protein>
<evidence type="ECO:0000256" key="1">
    <source>
        <dbReference type="ARBA" id="ARBA00004141"/>
    </source>
</evidence>
<organism evidence="9 10">
    <name type="scientific">Ascaris lumbricoides</name>
    <name type="common">Giant roundworm</name>
    <dbReference type="NCBI Taxonomy" id="6252"/>
    <lineage>
        <taxon>Eukaryota</taxon>
        <taxon>Metazoa</taxon>
        <taxon>Ecdysozoa</taxon>
        <taxon>Nematoda</taxon>
        <taxon>Chromadorea</taxon>
        <taxon>Rhabditida</taxon>
        <taxon>Spirurina</taxon>
        <taxon>Ascaridomorpha</taxon>
        <taxon>Ascaridoidea</taxon>
        <taxon>Ascarididae</taxon>
        <taxon>Ascaris</taxon>
    </lineage>
</organism>
<feature type="transmembrane region" description="Helical" evidence="7">
    <location>
        <begin position="975"/>
        <end position="996"/>
    </location>
</feature>
<dbReference type="GO" id="GO:0006897">
    <property type="term" value="P:endocytosis"/>
    <property type="evidence" value="ECO:0007669"/>
    <property type="project" value="TreeGrafter"/>
</dbReference>
<feature type="domain" description="SSD" evidence="8">
    <location>
        <begin position="163"/>
        <end position="320"/>
    </location>
</feature>
<dbReference type="Pfam" id="PF02460">
    <property type="entry name" value="Patched"/>
    <property type="match status" value="2"/>
</dbReference>
<feature type="transmembrane region" description="Helical" evidence="7">
    <location>
        <begin position="587"/>
        <end position="607"/>
    </location>
</feature>
<evidence type="ECO:0000256" key="7">
    <source>
        <dbReference type="SAM" id="Phobius"/>
    </source>
</evidence>
<feature type="transmembrane region" description="Helical" evidence="7">
    <location>
        <begin position="1281"/>
        <end position="1298"/>
    </location>
</feature>
<feature type="transmembrane region" description="Helical" evidence="7">
    <location>
        <begin position="268"/>
        <end position="288"/>
    </location>
</feature>
<dbReference type="InterPro" id="IPR003392">
    <property type="entry name" value="PTHD_SSD"/>
</dbReference>
<keyword evidence="5 7" id="KW-0472">Membrane</keyword>
<dbReference type="PANTHER" id="PTHR10796:SF94">
    <property type="entry name" value="SSD DOMAIN-CONTAINING PROTEIN"/>
    <property type="match status" value="1"/>
</dbReference>
<keyword evidence="9" id="KW-1185">Reference proteome</keyword>
<dbReference type="Proteomes" id="UP000036681">
    <property type="component" value="Unplaced"/>
</dbReference>
<dbReference type="PANTHER" id="PTHR10796">
    <property type="entry name" value="PATCHED-RELATED"/>
    <property type="match status" value="1"/>
</dbReference>
<dbReference type="InterPro" id="IPR051697">
    <property type="entry name" value="Patched_domain-protein"/>
</dbReference>
<dbReference type="PROSITE" id="PS50156">
    <property type="entry name" value="SSD"/>
    <property type="match status" value="2"/>
</dbReference>
<name>A0A9J2P318_ASCLU</name>
<feature type="domain" description="SSD" evidence="8">
    <location>
        <begin position="895"/>
        <end position="1055"/>
    </location>
</feature>
<evidence type="ECO:0000313" key="9">
    <source>
        <dbReference type="Proteomes" id="UP000036681"/>
    </source>
</evidence>
<dbReference type="Gene3D" id="1.20.1640.10">
    <property type="entry name" value="Multidrug efflux transporter AcrB transmembrane domain"/>
    <property type="match status" value="3"/>
</dbReference>
<keyword evidence="6" id="KW-0325">Glycoprotein</keyword>
<feature type="transmembrane region" description="Helical" evidence="7">
    <location>
        <begin position="1027"/>
        <end position="1054"/>
    </location>
</feature>
<reference evidence="10" key="1">
    <citation type="submission" date="2023-03" db="UniProtKB">
        <authorList>
            <consortium name="WormBaseParasite"/>
        </authorList>
    </citation>
    <scope>IDENTIFICATION</scope>
</reference>
<feature type="transmembrane region" description="Helical" evidence="7">
    <location>
        <begin position="896"/>
        <end position="915"/>
    </location>
</feature>
<comment type="similarity">
    <text evidence="2">Belongs to the patched family.</text>
</comment>
<dbReference type="InterPro" id="IPR000731">
    <property type="entry name" value="SSD"/>
</dbReference>
<feature type="transmembrane region" description="Helical" evidence="7">
    <location>
        <begin position="295"/>
        <end position="319"/>
    </location>
</feature>
<feature type="transmembrane region" description="Helical" evidence="7">
    <location>
        <begin position="655"/>
        <end position="675"/>
    </location>
</feature>
<feature type="transmembrane region" description="Helical" evidence="7">
    <location>
        <begin position="224"/>
        <end position="248"/>
    </location>
</feature>
<evidence type="ECO:0000256" key="3">
    <source>
        <dbReference type="ARBA" id="ARBA00022692"/>
    </source>
</evidence>
<feature type="transmembrane region" description="Helical" evidence="7">
    <location>
        <begin position="1373"/>
        <end position="1394"/>
    </location>
</feature>
<keyword evidence="4 7" id="KW-1133">Transmembrane helix</keyword>
<feature type="transmembrane region" description="Helical" evidence="7">
    <location>
        <begin position="922"/>
        <end position="942"/>
    </location>
</feature>
<dbReference type="WBParaSite" id="ALUE_0000412101-mRNA-1">
    <property type="protein sequence ID" value="ALUE_0000412101-mRNA-1"/>
    <property type="gene ID" value="ALUE_0000412101"/>
</dbReference>
<feature type="transmembrane region" description="Helical" evidence="7">
    <location>
        <begin position="1087"/>
        <end position="1108"/>
    </location>
</feature>
<sequence>MAIIGRRTDGGSMLRLDAFEELKAVVERGLSRDIKLEDVDSTNILKATLRDFLVYSSETLFFVTEEALKYPDEDVEVGFPLSRLYGQYVTSTRSFYGYNNGHLSMLSYIMLFYADSPNVITKIKRAEIEWNEELKLRNESLVELRLFGDEIVNEKILEDSFSSIPYFIVGALLMIVFVFITISHYHQSILQTLFLTFWTTFCPLMAGLTALGIYAYCGTKITCAMFIAPLLVLGVGVDDGFLMMHNWFTSKEFDSFLRLRSMLITTGPSISLTSLTNFCAFLIGGYLSPPAVRSFCYCTALAIAFDWLFQMVVFVSALLKFHSFSFTLPHREHQGQKRAYARYCEWLRMGPTRYMLVALLVSYWIWSAYHTLQMHERFSPDKTFDSKSQLAESLTWFDRYKCLVISISFSSFSSIKAFTDHEIFDIFVVDPPENSTLLLEHINTLHSLDYLCDNFTTWVRTYEQEYHPEPGPLQEYFEQLPTFIHKYPHLKFLVHFTLNGEGSVVIGNFTFDLCVHGHGTWDKRAYVHNDIRKHLPKGFSLYNHDSELFDLILSTRRMLLQSCIVTFFCMVVLCIICIPSFRATSIATLSVISITAGTIGGLGAWGVDMDTVVMINVVMAIGLAVDYAAHISYHYFKEGNSVNGIERMAASVEAIAYAAAQVSLIVSLGTICIRFKDNFRTGYSEPDAPSLAEHLAYRSFYNLTTAPYLDFRCEDAQSDVSATERTCAMAYCAVTIGLVGECEEGDSMLHADVFKLMLKDIDLGLSTIIPNDDPTDQRHTLRDYLVFSSEAHFNAIEESINYPSESIHIGYPNSTVFSQRLSMRRIMYGVKNGSVKILLYTMVFQPESPDILAKIKSAELAWYQRLEKQESSLLRLHLFGDELVDNEILVGSVSTIPYLIIGGTLMMTVVFCALTRYNQVPIQIFCATDLIVFIIAKFHSFISTVGLLLWTTMCPMLAGIMAIAIFSFRGVPINCMMFITPFLVLGVGVDDAFLMIHNWFHSKEVDGSCRLSTMLVEIGGTMSPPDIRSFCYCTAVTLTLGWLLQFFFFAPILLRYHNCSFDLPTFSSKIPETSAHMRYARFLRCNWVRATSITMMVLYWSASAYFSLQMRSNFEPAKTFDSRSFLATSFDIKDRIDKDHEIIDVLINKAPSTVSELFRNLQQIHSIHYLCNNFTTWVEDYAMLYPTEDDNIEQFFANLPQFLDENPDWIRSVFFEWNSNGSLKVQRFALEICVKGFASWRERAMMAEDLRARLPSGFTLYMYDSSVFDLILSTRRCTTKSVLTTIVSLTLLCALFMPSMKAISLAVLSVISITIGVLGGLGAWGADLDIIVMVNIVMAVGLTVDYTAHISYHLFTSDPTFSGDERIAHSIRAVAFPTVQAALTTLVCVTPLFFYSVYMYVTFAKTIILCSVIGLIHAIYVVPLFYSMVYH</sequence>
<feature type="transmembrane region" description="Helical" evidence="7">
    <location>
        <begin position="558"/>
        <end position="581"/>
    </location>
</feature>
<dbReference type="GO" id="GO:0005886">
    <property type="term" value="C:plasma membrane"/>
    <property type="evidence" value="ECO:0007669"/>
    <property type="project" value="TreeGrafter"/>
</dbReference>
<feature type="transmembrane region" description="Helical" evidence="7">
    <location>
        <begin position="948"/>
        <end position="968"/>
    </location>
</feature>
<proteinExistence type="inferred from homology"/>